<evidence type="ECO:0000259" key="2">
    <source>
        <dbReference type="PROSITE" id="PS50206"/>
    </source>
</evidence>
<proteinExistence type="predicted"/>
<keyword evidence="1" id="KW-1133">Transmembrane helix</keyword>
<feature type="domain" description="Rhodanese" evidence="2">
    <location>
        <begin position="46"/>
        <end position="136"/>
    </location>
</feature>
<dbReference type="CDD" id="cd00158">
    <property type="entry name" value="RHOD"/>
    <property type="match status" value="1"/>
</dbReference>
<accession>A0A4V2NVC2</accession>
<feature type="transmembrane region" description="Helical" evidence="1">
    <location>
        <begin position="6"/>
        <end position="26"/>
    </location>
</feature>
<sequence>MDFVVQNIWLIMLTAVSGFMLFGSGLMGRLSGIKQVGPQEAVMLFNHQDALVLDVREPSEFKDGHITKAKLVPLGQLRNQLGSLEKYKDKPVVVVCRTGSRSSHACGILRKAGFENVSNLAGGIMAWEQAGLPKEK</sequence>
<dbReference type="PANTHER" id="PTHR43031:SF1">
    <property type="entry name" value="PYRIDINE NUCLEOTIDE-DISULPHIDE OXIDOREDUCTASE"/>
    <property type="match status" value="1"/>
</dbReference>
<gene>
    <name evidence="3" type="ORF">EZJ19_11675</name>
</gene>
<dbReference type="InterPro" id="IPR036873">
    <property type="entry name" value="Rhodanese-like_dom_sf"/>
</dbReference>
<dbReference type="SMART" id="SM00450">
    <property type="entry name" value="RHOD"/>
    <property type="match status" value="1"/>
</dbReference>
<dbReference type="PROSITE" id="PS50206">
    <property type="entry name" value="RHODANESE_3"/>
    <property type="match status" value="1"/>
</dbReference>
<dbReference type="Gene3D" id="3.40.250.10">
    <property type="entry name" value="Rhodanese-like domain"/>
    <property type="match status" value="1"/>
</dbReference>
<evidence type="ECO:0000313" key="4">
    <source>
        <dbReference type="Proteomes" id="UP000295443"/>
    </source>
</evidence>
<dbReference type="InterPro" id="IPR050229">
    <property type="entry name" value="GlpE_sulfurtransferase"/>
</dbReference>
<dbReference type="Proteomes" id="UP000295443">
    <property type="component" value="Unassembled WGS sequence"/>
</dbReference>
<evidence type="ECO:0000256" key="1">
    <source>
        <dbReference type="SAM" id="Phobius"/>
    </source>
</evidence>
<evidence type="ECO:0000313" key="3">
    <source>
        <dbReference type="EMBL" id="TCJ12886.1"/>
    </source>
</evidence>
<dbReference type="InterPro" id="IPR001763">
    <property type="entry name" value="Rhodanese-like_dom"/>
</dbReference>
<keyword evidence="1" id="KW-0472">Membrane</keyword>
<name>A0A4V2NVC2_9PROT</name>
<keyword evidence="1" id="KW-0812">Transmembrane</keyword>
<dbReference type="PANTHER" id="PTHR43031">
    <property type="entry name" value="FAD-DEPENDENT OXIDOREDUCTASE"/>
    <property type="match status" value="1"/>
</dbReference>
<comment type="caution">
    <text evidence="3">The sequence shown here is derived from an EMBL/GenBank/DDBJ whole genome shotgun (WGS) entry which is preliminary data.</text>
</comment>
<dbReference type="AlphaFoldDB" id="A0A4V2NVC2"/>
<dbReference type="FunFam" id="3.40.250.10:FF:000049">
    <property type="entry name" value="Phage shock protein E"/>
    <property type="match status" value="1"/>
</dbReference>
<dbReference type="Pfam" id="PF00581">
    <property type="entry name" value="Rhodanese"/>
    <property type="match status" value="1"/>
</dbReference>
<reference evidence="3 4" key="1">
    <citation type="submission" date="2019-03" db="EMBL/GenBank/DDBJ databases">
        <title>Genome sequence of Thiobacillaceae bacterium LSR1, a sulfur-oxidizing bacterium isolated from freshwater sediment.</title>
        <authorList>
            <person name="Li S."/>
        </authorList>
    </citation>
    <scope>NUCLEOTIDE SEQUENCE [LARGE SCALE GENOMIC DNA]</scope>
    <source>
        <strain evidence="3 4">LSR1</strain>
    </source>
</reference>
<organism evidence="3 4">
    <name type="scientific">Parasulfuritortus cantonensis</name>
    <dbReference type="NCBI Taxonomy" id="2528202"/>
    <lineage>
        <taxon>Bacteria</taxon>
        <taxon>Pseudomonadati</taxon>
        <taxon>Pseudomonadota</taxon>
        <taxon>Betaproteobacteria</taxon>
        <taxon>Nitrosomonadales</taxon>
        <taxon>Thiobacillaceae</taxon>
        <taxon>Parasulfuritortus</taxon>
    </lineage>
</organism>
<protein>
    <submittedName>
        <fullName evidence="3">Rhodanese-like domain-containing protein</fullName>
    </submittedName>
</protein>
<dbReference type="SUPFAM" id="SSF52821">
    <property type="entry name" value="Rhodanese/Cell cycle control phosphatase"/>
    <property type="match status" value="1"/>
</dbReference>
<dbReference type="RefSeq" id="WP_131447770.1">
    <property type="nucleotide sequence ID" value="NZ_SJZB01000042.1"/>
</dbReference>
<dbReference type="OrthoDB" id="1445766at2"/>
<dbReference type="EMBL" id="SJZB01000042">
    <property type="protein sequence ID" value="TCJ12886.1"/>
    <property type="molecule type" value="Genomic_DNA"/>
</dbReference>
<keyword evidence="4" id="KW-1185">Reference proteome</keyword>